<evidence type="ECO:0000256" key="1">
    <source>
        <dbReference type="ARBA" id="ARBA00001971"/>
    </source>
</evidence>
<keyword evidence="5 6" id="KW-0349">Heme</keyword>
<accession>A0A9P4IRL8</accession>
<evidence type="ECO:0000256" key="6">
    <source>
        <dbReference type="RuleBase" id="RU000461"/>
    </source>
</evidence>
<dbReference type="GO" id="GO:0016705">
    <property type="term" value="F:oxidoreductase activity, acting on paired donors, with incorporation or reduction of molecular oxygen"/>
    <property type="evidence" value="ECO:0007669"/>
    <property type="project" value="InterPro"/>
</dbReference>
<dbReference type="PANTHER" id="PTHR24305">
    <property type="entry name" value="CYTOCHROME P450"/>
    <property type="match status" value="1"/>
</dbReference>
<dbReference type="InterPro" id="IPR050121">
    <property type="entry name" value="Cytochrome_P450_monoxygenase"/>
</dbReference>
<keyword evidence="4 5" id="KW-0408">Iron</keyword>
<dbReference type="PANTHER" id="PTHR24305:SF232">
    <property type="entry name" value="P450, PUTATIVE (EUROFUNG)-RELATED"/>
    <property type="match status" value="1"/>
</dbReference>
<dbReference type="PRINTS" id="PR00385">
    <property type="entry name" value="P450"/>
</dbReference>
<evidence type="ECO:0000256" key="2">
    <source>
        <dbReference type="ARBA" id="ARBA00010617"/>
    </source>
</evidence>
<dbReference type="GO" id="GO:0005506">
    <property type="term" value="F:iron ion binding"/>
    <property type="evidence" value="ECO:0007669"/>
    <property type="project" value="InterPro"/>
</dbReference>
<dbReference type="PRINTS" id="PR00463">
    <property type="entry name" value="EP450I"/>
</dbReference>
<sequence length="501" mass="56555">MLLQLLLWLLPLFPIIILIRNYFLLPTSVPGPFIARFSNVYRAWLVWGRRAHEVQLDLHRKYGDVVRLGPDNISVSGPGYLSIYAIGKGFIKSDFYRVFQNIVNGKRAASLVAMTDESEHSKTKRLVAHAYSLSTLVEFEPLVDSTTSVFLDTLEKRFAATGATCNLGEYLQFYAFDVIGELTFSKRLGFIETGEDAEGILSSIGSNFSYFSVLGQIPWLDEWLGKNPLYIKYLARPVASPIIQFGQKLLSERLAEQQQGKVESNAHPDFLSRFLQIRKETEEPMTDRQILSFLFMNINAGSDTIASTVRAVFYHLLRNPSSLSELVSELDEAKAQNKLTTPCPSWHETQSLPYLCAAIKEGLRMNPALSLPLERVVPPEGFTLQDPQNTYLPKGSIIGINPYVFHRDPRVFGSDADQWNPARWLSEQEKESRTMDHSLLQFGAGKRSCLGKNIAMLELHKLVAAILLKFRLELADPAKEWVVKNAWVLNQTGLEVKVAVR</sequence>
<dbReference type="InterPro" id="IPR017972">
    <property type="entry name" value="Cyt_P450_CS"/>
</dbReference>
<dbReference type="InterPro" id="IPR036396">
    <property type="entry name" value="Cyt_P450_sf"/>
</dbReference>
<keyword evidence="6" id="KW-0560">Oxidoreductase</keyword>
<dbReference type="AlphaFoldDB" id="A0A9P4IRL8"/>
<dbReference type="GO" id="GO:0004497">
    <property type="term" value="F:monooxygenase activity"/>
    <property type="evidence" value="ECO:0007669"/>
    <property type="project" value="UniProtKB-KW"/>
</dbReference>
<dbReference type="Pfam" id="PF00067">
    <property type="entry name" value="p450"/>
    <property type="match status" value="1"/>
</dbReference>
<dbReference type="Gene3D" id="1.10.630.10">
    <property type="entry name" value="Cytochrome P450"/>
    <property type="match status" value="1"/>
</dbReference>
<protein>
    <submittedName>
        <fullName evidence="7">Cytochrome P450 oxidoreductase</fullName>
    </submittedName>
</protein>
<organism evidence="7 8">
    <name type="scientific">Rhizodiscina lignyota</name>
    <dbReference type="NCBI Taxonomy" id="1504668"/>
    <lineage>
        <taxon>Eukaryota</taxon>
        <taxon>Fungi</taxon>
        <taxon>Dikarya</taxon>
        <taxon>Ascomycota</taxon>
        <taxon>Pezizomycotina</taxon>
        <taxon>Dothideomycetes</taxon>
        <taxon>Pleosporomycetidae</taxon>
        <taxon>Aulographales</taxon>
        <taxon>Rhizodiscinaceae</taxon>
        <taxon>Rhizodiscina</taxon>
    </lineage>
</organism>
<keyword evidence="6" id="KW-0503">Monooxygenase</keyword>
<reference evidence="7" key="1">
    <citation type="journal article" date="2020" name="Stud. Mycol.">
        <title>101 Dothideomycetes genomes: a test case for predicting lifestyles and emergence of pathogens.</title>
        <authorList>
            <person name="Haridas S."/>
            <person name="Albert R."/>
            <person name="Binder M."/>
            <person name="Bloem J."/>
            <person name="Labutti K."/>
            <person name="Salamov A."/>
            <person name="Andreopoulos B."/>
            <person name="Baker S."/>
            <person name="Barry K."/>
            <person name="Bills G."/>
            <person name="Bluhm B."/>
            <person name="Cannon C."/>
            <person name="Castanera R."/>
            <person name="Culley D."/>
            <person name="Daum C."/>
            <person name="Ezra D."/>
            <person name="Gonzalez J."/>
            <person name="Henrissat B."/>
            <person name="Kuo A."/>
            <person name="Liang C."/>
            <person name="Lipzen A."/>
            <person name="Lutzoni F."/>
            <person name="Magnuson J."/>
            <person name="Mondo S."/>
            <person name="Nolan M."/>
            <person name="Ohm R."/>
            <person name="Pangilinan J."/>
            <person name="Park H.-J."/>
            <person name="Ramirez L."/>
            <person name="Alfaro M."/>
            <person name="Sun H."/>
            <person name="Tritt A."/>
            <person name="Yoshinaga Y."/>
            <person name="Zwiers L.-H."/>
            <person name="Turgeon B."/>
            <person name="Goodwin S."/>
            <person name="Spatafora J."/>
            <person name="Crous P."/>
            <person name="Grigoriev I."/>
        </authorList>
    </citation>
    <scope>NUCLEOTIDE SEQUENCE</scope>
    <source>
        <strain evidence="7">CBS 133067</strain>
    </source>
</reference>
<evidence type="ECO:0000256" key="5">
    <source>
        <dbReference type="PIRSR" id="PIRSR602401-1"/>
    </source>
</evidence>
<dbReference type="OrthoDB" id="3934656at2759"/>
<dbReference type="EMBL" id="ML978121">
    <property type="protein sequence ID" value="KAF2104842.1"/>
    <property type="molecule type" value="Genomic_DNA"/>
</dbReference>
<keyword evidence="3 5" id="KW-0479">Metal-binding</keyword>
<dbReference type="PROSITE" id="PS00086">
    <property type="entry name" value="CYTOCHROME_P450"/>
    <property type="match status" value="1"/>
</dbReference>
<dbReference type="SUPFAM" id="SSF48264">
    <property type="entry name" value="Cytochrome P450"/>
    <property type="match status" value="1"/>
</dbReference>
<comment type="caution">
    <text evidence="7">The sequence shown here is derived from an EMBL/GenBank/DDBJ whole genome shotgun (WGS) entry which is preliminary data.</text>
</comment>
<dbReference type="Proteomes" id="UP000799772">
    <property type="component" value="Unassembled WGS sequence"/>
</dbReference>
<gene>
    <name evidence="7" type="ORF">NA57DRAFT_30038</name>
</gene>
<keyword evidence="8" id="KW-1185">Reference proteome</keyword>
<dbReference type="GO" id="GO:0020037">
    <property type="term" value="F:heme binding"/>
    <property type="evidence" value="ECO:0007669"/>
    <property type="project" value="InterPro"/>
</dbReference>
<dbReference type="InterPro" id="IPR001128">
    <property type="entry name" value="Cyt_P450"/>
</dbReference>
<name>A0A9P4IRL8_9PEZI</name>
<evidence type="ECO:0000313" key="7">
    <source>
        <dbReference type="EMBL" id="KAF2104842.1"/>
    </source>
</evidence>
<comment type="cofactor">
    <cofactor evidence="1 5">
        <name>heme</name>
        <dbReference type="ChEBI" id="CHEBI:30413"/>
    </cofactor>
</comment>
<proteinExistence type="inferred from homology"/>
<dbReference type="CDD" id="cd11060">
    <property type="entry name" value="CYP57A1-like"/>
    <property type="match status" value="1"/>
</dbReference>
<evidence type="ECO:0000313" key="8">
    <source>
        <dbReference type="Proteomes" id="UP000799772"/>
    </source>
</evidence>
<evidence type="ECO:0000256" key="3">
    <source>
        <dbReference type="ARBA" id="ARBA00022723"/>
    </source>
</evidence>
<dbReference type="InterPro" id="IPR002401">
    <property type="entry name" value="Cyt_P450_E_grp-I"/>
</dbReference>
<evidence type="ECO:0000256" key="4">
    <source>
        <dbReference type="ARBA" id="ARBA00023004"/>
    </source>
</evidence>
<feature type="binding site" description="axial binding residue" evidence="5">
    <location>
        <position position="449"/>
    </location>
    <ligand>
        <name>heme</name>
        <dbReference type="ChEBI" id="CHEBI:30413"/>
    </ligand>
    <ligandPart>
        <name>Fe</name>
        <dbReference type="ChEBI" id="CHEBI:18248"/>
    </ligandPart>
</feature>
<comment type="similarity">
    <text evidence="2 6">Belongs to the cytochrome P450 family.</text>
</comment>
<dbReference type="FunFam" id="1.10.630.10:FF:000050">
    <property type="entry name" value="Cytochrome P450 monooxygenase"/>
    <property type="match status" value="1"/>
</dbReference>